<evidence type="ECO:0000313" key="9">
    <source>
        <dbReference type="EMBL" id="MCY9608430.1"/>
    </source>
</evidence>
<feature type="transmembrane region" description="Helical" evidence="8">
    <location>
        <begin position="21"/>
        <end position="41"/>
    </location>
</feature>
<feature type="transmembrane region" description="Helical" evidence="8">
    <location>
        <begin position="158"/>
        <end position="183"/>
    </location>
</feature>
<evidence type="ECO:0000256" key="6">
    <source>
        <dbReference type="ARBA" id="ARBA00023136"/>
    </source>
</evidence>
<comment type="subcellular location">
    <subcellularLocation>
        <location evidence="1">Cell membrane</location>
        <topology evidence="1">Multi-pass membrane protein</topology>
    </subcellularLocation>
</comment>
<comment type="similarity">
    <text evidence="2">Belongs to the UPF0073 (Hly-III) family.</text>
</comment>
<feature type="binding site" evidence="7">
    <location>
        <position position="194"/>
    </location>
    <ligand>
        <name>Zn(2+)</name>
        <dbReference type="ChEBI" id="CHEBI:29105"/>
    </ligand>
</feature>
<keyword evidence="5 8" id="KW-1133">Transmembrane helix</keyword>
<dbReference type="PANTHER" id="PTHR20855">
    <property type="entry name" value="ADIPOR/PROGESTIN RECEPTOR-RELATED"/>
    <property type="match status" value="1"/>
</dbReference>
<keyword evidence="4 8" id="KW-0812">Transmembrane</keyword>
<feature type="transmembrane region" description="Helical" evidence="8">
    <location>
        <begin position="107"/>
        <end position="126"/>
    </location>
</feature>
<dbReference type="PANTHER" id="PTHR20855:SF3">
    <property type="entry name" value="LD03007P"/>
    <property type="match status" value="1"/>
</dbReference>
<dbReference type="AlphaFoldDB" id="A0AAP9DYE7"/>
<feature type="binding site" evidence="7">
    <location>
        <position position="68"/>
    </location>
    <ligand>
        <name>Zn(2+)</name>
        <dbReference type="ChEBI" id="CHEBI:29105"/>
    </ligand>
</feature>
<keyword evidence="6 8" id="KW-0472">Membrane</keyword>
<evidence type="ECO:0000256" key="2">
    <source>
        <dbReference type="ARBA" id="ARBA00008488"/>
    </source>
</evidence>
<evidence type="ECO:0000256" key="3">
    <source>
        <dbReference type="ARBA" id="ARBA00022475"/>
    </source>
</evidence>
<keyword evidence="7" id="KW-0862">Zinc</keyword>
<keyword evidence="7" id="KW-0479">Metal-binding</keyword>
<dbReference type="InterPro" id="IPR004254">
    <property type="entry name" value="AdipoR/HlyIII-related"/>
</dbReference>
<feature type="transmembrane region" description="Helical" evidence="8">
    <location>
        <begin position="133"/>
        <end position="152"/>
    </location>
</feature>
<evidence type="ECO:0000256" key="8">
    <source>
        <dbReference type="SAM" id="Phobius"/>
    </source>
</evidence>
<gene>
    <name evidence="10" type="ORF">FLT43_27225</name>
    <name evidence="9" type="ORF">M5W83_14875</name>
</gene>
<dbReference type="Proteomes" id="UP000315377">
    <property type="component" value="Chromosome"/>
</dbReference>
<dbReference type="GO" id="GO:0046872">
    <property type="term" value="F:metal ion binding"/>
    <property type="evidence" value="ECO:0007669"/>
    <property type="project" value="UniProtKB-KW"/>
</dbReference>
<feature type="transmembrane region" description="Helical" evidence="8">
    <location>
        <begin position="78"/>
        <end position="101"/>
    </location>
</feature>
<dbReference type="EMBL" id="JAMDMM010000026">
    <property type="protein sequence ID" value="MCY9608430.1"/>
    <property type="molecule type" value="Genomic_DNA"/>
</dbReference>
<feature type="transmembrane region" description="Helical" evidence="8">
    <location>
        <begin position="47"/>
        <end position="66"/>
    </location>
</feature>
<dbReference type="RefSeq" id="WP_087443020.1">
    <property type="nucleotide sequence ID" value="NZ_CABMNB010000029.1"/>
</dbReference>
<keyword evidence="3" id="KW-1003">Cell membrane</keyword>
<feature type="binding site" evidence="7">
    <location>
        <position position="190"/>
    </location>
    <ligand>
        <name>Zn(2+)</name>
        <dbReference type="ChEBI" id="CHEBI:29105"/>
    </ligand>
</feature>
<dbReference type="GO" id="GO:0140911">
    <property type="term" value="F:pore-forming activity"/>
    <property type="evidence" value="ECO:0007669"/>
    <property type="project" value="InterPro"/>
</dbReference>
<keyword evidence="12" id="KW-1185">Reference proteome</keyword>
<dbReference type="InterPro" id="IPR005744">
    <property type="entry name" value="Hy-lIII"/>
</dbReference>
<sequence>MMDRPSLMKRRDERASAYSHGIGMICSLGALALLMEAGIIHGTVWHIVSAGVYGLTLVMMFSISTFMHSAPEGKRKAWLTMADHMSIYVFIGGNYTPFLLVYMRNEFGWQLLGAIWGTAIAGIILKRYYTGRYMWLSTIGYLAMGWLIVVAWPELSAVLSPAGLVLLVGGGISYSAGIVFFVWRKLPYHHAIWHLFVLAGAGLHFVCIYRYVMLG</sequence>
<reference evidence="10 11" key="1">
    <citation type="submission" date="2019-07" db="EMBL/GenBank/DDBJ databases">
        <title>Paenibacillus thiaminolyticus NRRL B-4156.</title>
        <authorList>
            <person name="Hehnly C."/>
            <person name="Zhang L."/>
        </authorList>
    </citation>
    <scope>NUCLEOTIDE SEQUENCE [LARGE SCALE GENOMIC DNA]</scope>
    <source>
        <strain evidence="10 11">NRRL B-4156</strain>
    </source>
</reference>
<reference evidence="9 12" key="2">
    <citation type="submission" date="2022-05" db="EMBL/GenBank/DDBJ databases">
        <title>Genome Sequencing of Bee-Associated Microbes.</title>
        <authorList>
            <person name="Dunlap C."/>
        </authorList>
    </citation>
    <scope>NUCLEOTIDE SEQUENCE [LARGE SCALE GENOMIC DNA]</scope>
    <source>
        <strain evidence="9 12">NRRL B-14613</strain>
    </source>
</reference>
<evidence type="ECO:0000256" key="4">
    <source>
        <dbReference type="ARBA" id="ARBA00022692"/>
    </source>
</evidence>
<dbReference type="Pfam" id="PF03006">
    <property type="entry name" value="HlyIII"/>
    <property type="match status" value="1"/>
</dbReference>
<evidence type="ECO:0000256" key="5">
    <source>
        <dbReference type="ARBA" id="ARBA00022989"/>
    </source>
</evidence>
<name>A0AAP9DYE7_PANTH</name>
<dbReference type="GO" id="GO:0005886">
    <property type="term" value="C:plasma membrane"/>
    <property type="evidence" value="ECO:0007669"/>
    <property type="project" value="UniProtKB-SubCell"/>
</dbReference>
<evidence type="ECO:0000313" key="12">
    <source>
        <dbReference type="Proteomes" id="UP001209276"/>
    </source>
</evidence>
<protein>
    <submittedName>
        <fullName evidence="10">Hemolysin III family protein</fullName>
    </submittedName>
</protein>
<organism evidence="10 11">
    <name type="scientific">Paenibacillus thiaminolyticus</name>
    <name type="common">Bacillus thiaminolyticus</name>
    <dbReference type="NCBI Taxonomy" id="49283"/>
    <lineage>
        <taxon>Bacteria</taxon>
        <taxon>Bacillati</taxon>
        <taxon>Bacillota</taxon>
        <taxon>Bacilli</taxon>
        <taxon>Bacillales</taxon>
        <taxon>Paenibacillaceae</taxon>
        <taxon>Paenibacillus</taxon>
    </lineage>
</organism>
<evidence type="ECO:0000313" key="11">
    <source>
        <dbReference type="Proteomes" id="UP000315377"/>
    </source>
</evidence>
<proteinExistence type="inferred from homology"/>
<evidence type="ECO:0000256" key="7">
    <source>
        <dbReference type="PIRSR" id="PIRSR604254-1"/>
    </source>
</evidence>
<dbReference type="EMBL" id="CP041405">
    <property type="protein sequence ID" value="QDM46735.1"/>
    <property type="molecule type" value="Genomic_DNA"/>
</dbReference>
<dbReference type="GeneID" id="76999655"/>
<feature type="transmembrane region" description="Helical" evidence="8">
    <location>
        <begin position="195"/>
        <end position="212"/>
    </location>
</feature>
<accession>A0AAP9DYE7</accession>
<evidence type="ECO:0000256" key="1">
    <source>
        <dbReference type="ARBA" id="ARBA00004651"/>
    </source>
</evidence>
<dbReference type="Proteomes" id="UP001209276">
    <property type="component" value="Unassembled WGS sequence"/>
</dbReference>
<dbReference type="NCBIfam" id="TIGR01065">
    <property type="entry name" value="hlyIII"/>
    <property type="match status" value="1"/>
</dbReference>
<evidence type="ECO:0000313" key="10">
    <source>
        <dbReference type="EMBL" id="QDM46735.1"/>
    </source>
</evidence>